<gene>
    <name evidence="2" type="ordered locus">MSU_0044</name>
</gene>
<organism evidence="2 3">
    <name type="scientific">Mycoplasma suis (strain Illinois)</name>
    <dbReference type="NCBI Taxonomy" id="768700"/>
    <lineage>
        <taxon>Bacteria</taxon>
        <taxon>Bacillati</taxon>
        <taxon>Mycoplasmatota</taxon>
        <taxon>Mollicutes</taxon>
        <taxon>Mycoplasmataceae</taxon>
        <taxon>Mycoplasma</taxon>
    </lineage>
</organism>
<dbReference type="EMBL" id="CP002525">
    <property type="protein sequence ID" value="ADX97588.1"/>
    <property type="molecule type" value="Genomic_DNA"/>
</dbReference>
<proteinExistence type="predicted"/>
<keyword evidence="3" id="KW-1185">Reference proteome</keyword>
<evidence type="ECO:0000256" key="1">
    <source>
        <dbReference type="SAM" id="Phobius"/>
    </source>
</evidence>
<feature type="transmembrane region" description="Helical" evidence="1">
    <location>
        <begin position="6"/>
        <end position="31"/>
    </location>
</feature>
<protein>
    <submittedName>
        <fullName evidence="2">Putative membrane protein</fullName>
    </submittedName>
</protein>
<evidence type="ECO:0000313" key="3">
    <source>
        <dbReference type="Proteomes" id="UP000007484"/>
    </source>
</evidence>
<dbReference type="STRING" id="768700.MSU_0044"/>
<dbReference type="HOGENOM" id="CLU_3218917_0_0_14"/>
<dbReference type="KEGG" id="mss:MSU_0044"/>
<dbReference type="Proteomes" id="UP000007484">
    <property type="component" value="Chromosome"/>
</dbReference>
<sequence length="44" mass="5295">MSFNYFSIPTISFLIFFFPYSRIFSFISVSLSGRNLTIIKWCFR</sequence>
<evidence type="ECO:0000313" key="2">
    <source>
        <dbReference type="EMBL" id="ADX97588.1"/>
    </source>
</evidence>
<keyword evidence="1" id="KW-1133">Transmembrane helix</keyword>
<accession>F0QQ18</accession>
<keyword evidence="1" id="KW-0472">Membrane</keyword>
<keyword evidence="1" id="KW-0812">Transmembrane</keyword>
<dbReference type="AlphaFoldDB" id="F0QQ18"/>
<name>F0QQ18_MYCSL</name>
<reference evidence="2 3" key="1">
    <citation type="journal article" date="2011" name="J. Bacteriol.">
        <title>Complete genome sequences of two hemotropic Mycoplasmas, Mycoplasma haemofelis strain Ohio2 and Mycoplasma suis strain Illinois.</title>
        <authorList>
            <person name="Messick J.B."/>
            <person name="Santos A.P."/>
            <person name="Guimaraes A.M."/>
        </authorList>
    </citation>
    <scope>NUCLEOTIDE SEQUENCE [LARGE SCALE GENOMIC DNA]</scope>
    <source>
        <strain evidence="2 3">Illinois</strain>
    </source>
</reference>